<gene>
    <name evidence="5" type="ORF">K469DRAFT_35077</name>
</gene>
<name>A0A6A6DDT5_9PEZI</name>
<evidence type="ECO:0000313" key="5">
    <source>
        <dbReference type="EMBL" id="KAF2176170.1"/>
    </source>
</evidence>
<feature type="compositionally biased region" description="Basic and acidic residues" evidence="4">
    <location>
        <begin position="39"/>
        <end position="48"/>
    </location>
</feature>
<evidence type="ECO:0000256" key="3">
    <source>
        <dbReference type="ARBA" id="ARBA00023128"/>
    </source>
</evidence>
<organism evidence="5 6">
    <name type="scientific">Zopfia rhizophila CBS 207.26</name>
    <dbReference type="NCBI Taxonomy" id="1314779"/>
    <lineage>
        <taxon>Eukaryota</taxon>
        <taxon>Fungi</taxon>
        <taxon>Dikarya</taxon>
        <taxon>Ascomycota</taxon>
        <taxon>Pezizomycotina</taxon>
        <taxon>Dothideomycetes</taxon>
        <taxon>Dothideomycetes incertae sedis</taxon>
        <taxon>Zopfiaceae</taxon>
        <taxon>Zopfia</taxon>
    </lineage>
</organism>
<dbReference type="AlphaFoldDB" id="A0A6A6DDT5"/>
<evidence type="ECO:0000256" key="1">
    <source>
        <dbReference type="ARBA" id="ARBA00004173"/>
    </source>
</evidence>
<reference evidence="5" key="1">
    <citation type="journal article" date="2020" name="Stud. Mycol.">
        <title>101 Dothideomycetes genomes: a test case for predicting lifestyles and emergence of pathogens.</title>
        <authorList>
            <person name="Haridas S."/>
            <person name="Albert R."/>
            <person name="Binder M."/>
            <person name="Bloem J."/>
            <person name="Labutti K."/>
            <person name="Salamov A."/>
            <person name="Andreopoulos B."/>
            <person name="Baker S."/>
            <person name="Barry K."/>
            <person name="Bills G."/>
            <person name="Bluhm B."/>
            <person name="Cannon C."/>
            <person name="Castanera R."/>
            <person name="Culley D."/>
            <person name="Daum C."/>
            <person name="Ezra D."/>
            <person name="Gonzalez J."/>
            <person name="Henrissat B."/>
            <person name="Kuo A."/>
            <person name="Liang C."/>
            <person name="Lipzen A."/>
            <person name="Lutzoni F."/>
            <person name="Magnuson J."/>
            <person name="Mondo S."/>
            <person name="Nolan M."/>
            <person name="Ohm R."/>
            <person name="Pangilinan J."/>
            <person name="Park H.-J."/>
            <person name="Ramirez L."/>
            <person name="Alfaro M."/>
            <person name="Sun H."/>
            <person name="Tritt A."/>
            <person name="Yoshinaga Y."/>
            <person name="Zwiers L.-H."/>
            <person name="Turgeon B."/>
            <person name="Goodwin S."/>
            <person name="Spatafora J."/>
            <person name="Crous P."/>
            <person name="Grigoriev I."/>
        </authorList>
    </citation>
    <scope>NUCLEOTIDE SEQUENCE</scope>
    <source>
        <strain evidence="5">CBS 207.26</strain>
    </source>
</reference>
<dbReference type="GO" id="GO:0032979">
    <property type="term" value="P:protein insertion into mitochondrial inner membrane from matrix"/>
    <property type="evidence" value="ECO:0007669"/>
    <property type="project" value="InterPro"/>
</dbReference>
<evidence type="ECO:0000256" key="4">
    <source>
        <dbReference type="SAM" id="MobiDB-lite"/>
    </source>
</evidence>
<dbReference type="Pfam" id="PF07961">
    <property type="entry name" value="MBA1"/>
    <property type="match status" value="1"/>
</dbReference>
<dbReference type="InterPro" id="IPR051975">
    <property type="entry name" value="mtLSU_mL45"/>
</dbReference>
<accession>A0A6A6DDT5</accession>
<keyword evidence="6" id="KW-1185">Reference proteome</keyword>
<protein>
    <recommendedName>
        <fullName evidence="7">Tim44-like domain-containing protein</fullName>
    </recommendedName>
</protein>
<evidence type="ECO:0000256" key="2">
    <source>
        <dbReference type="ARBA" id="ARBA00022946"/>
    </source>
</evidence>
<dbReference type="InterPro" id="IPR024621">
    <property type="entry name" value="Mba1"/>
</dbReference>
<dbReference type="PANTHER" id="PTHR28554:SF1">
    <property type="entry name" value="LARGE RIBOSOMAL SUBUNIT PROTEIN ML45"/>
    <property type="match status" value="1"/>
</dbReference>
<dbReference type="EMBL" id="ML994713">
    <property type="protein sequence ID" value="KAF2176170.1"/>
    <property type="molecule type" value="Genomic_DNA"/>
</dbReference>
<dbReference type="OrthoDB" id="19619at2759"/>
<feature type="region of interest" description="Disordered" evidence="4">
    <location>
        <begin position="26"/>
        <end position="51"/>
    </location>
</feature>
<dbReference type="PANTHER" id="PTHR28554">
    <property type="entry name" value="39S RIBOSOMAL PROTEIN L45, MITOCHONDRIAL"/>
    <property type="match status" value="1"/>
</dbReference>
<keyword evidence="3" id="KW-0496">Mitochondrion</keyword>
<sequence length="320" mass="37789">MPTPLPLRIRRPLNHQCLFQRPLTRHFSAKSTQTPNPKAAREQAEKSLGKAPSTLAAEMRENRDGLPNDIGLFPGTFIRLPWRKLPSLFSTPKERLWYEWKYVKTKGSDLYQRLYYKFWFRTGKPRPKLANSTLIPLAKEYHEAMYKAFAKRDEKSLSNLCLDRLHTHFRTLLAGRPKNKHLSWQLLSYLSKPRIVSNRMAPLPIEGFKETGLRQVVVRLHTRQLLTTRTEPRISKKQYKELAWTPDGVQPEEVKDEVEEKEENVVEYVVLQRRMVRGQEEDWLVWGFADETTTEKIREDEEFERLLSKYNAEHPAQESY</sequence>
<proteinExistence type="predicted"/>
<dbReference type="GO" id="GO:0005743">
    <property type="term" value="C:mitochondrial inner membrane"/>
    <property type="evidence" value="ECO:0007669"/>
    <property type="project" value="InterPro"/>
</dbReference>
<keyword evidence="2" id="KW-0809">Transit peptide</keyword>
<dbReference type="Gene3D" id="3.10.450.240">
    <property type="match status" value="1"/>
</dbReference>
<evidence type="ECO:0000313" key="6">
    <source>
        <dbReference type="Proteomes" id="UP000800200"/>
    </source>
</evidence>
<dbReference type="Proteomes" id="UP000800200">
    <property type="component" value="Unassembled WGS sequence"/>
</dbReference>
<evidence type="ECO:0008006" key="7">
    <source>
        <dbReference type="Google" id="ProtNLM"/>
    </source>
</evidence>
<comment type="subcellular location">
    <subcellularLocation>
        <location evidence="1">Mitochondrion</location>
    </subcellularLocation>
</comment>